<feature type="domain" description="Tyr recombinase" evidence="2">
    <location>
        <begin position="9"/>
        <end position="192"/>
    </location>
</feature>
<name>A0A060RAB2_9BACT</name>
<evidence type="ECO:0000313" key="4">
    <source>
        <dbReference type="Proteomes" id="UP000027616"/>
    </source>
</evidence>
<proteinExistence type="predicted"/>
<dbReference type="EMBL" id="HG934468">
    <property type="protein sequence ID" value="CDN32565.1"/>
    <property type="molecule type" value="Genomic_DNA"/>
</dbReference>
<dbReference type="PATRIC" id="fig|1433126.3.peg.2471"/>
<dbReference type="Pfam" id="PF00589">
    <property type="entry name" value="Phage_integrase"/>
    <property type="match status" value="1"/>
</dbReference>
<organism evidence="3 4">
    <name type="scientific">Mucinivorans hirudinis</name>
    <dbReference type="NCBI Taxonomy" id="1433126"/>
    <lineage>
        <taxon>Bacteria</taxon>
        <taxon>Pseudomonadati</taxon>
        <taxon>Bacteroidota</taxon>
        <taxon>Bacteroidia</taxon>
        <taxon>Bacteroidales</taxon>
        <taxon>Rikenellaceae</taxon>
        <taxon>Mucinivorans</taxon>
    </lineage>
</organism>
<dbReference type="GO" id="GO:0006310">
    <property type="term" value="P:DNA recombination"/>
    <property type="evidence" value="ECO:0007669"/>
    <property type="project" value="UniProtKB-KW"/>
</dbReference>
<dbReference type="OrthoDB" id="9788852at2"/>
<evidence type="ECO:0000256" key="1">
    <source>
        <dbReference type="ARBA" id="ARBA00023172"/>
    </source>
</evidence>
<dbReference type="GO" id="GO:0003677">
    <property type="term" value="F:DNA binding"/>
    <property type="evidence" value="ECO:0007669"/>
    <property type="project" value="InterPro"/>
</dbReference>
<dbReference type="PROSITE" id="PS51898">
    <property type="entry name" value="TYR_RECOMBINASE"/>
    <property type="match status" value="1"/>
</dbReference>
<dbReference type="STRING" id="1433126.BN938_2495"/>
<dbReference type="GO" id="GO:0015074">
    <property type="term" value="P:DNA integration"/>
    <property type="evidence" value="ECO:0007669"/>
    <property type="project" value="InterPro"/>
</dbReference>
<dbReference type="KEGG" id="rbc:BN938_2495"/>
<protein>
    <submittedName>
        <fullName evidence="3">Integrase</fullName>
    </submittedName>
</protein>
<evidence type="ECO:0000259" key="2">
    <source>
        <dbReference type="PROSITE" id="PS51898"/>
    </source>
</evidence>
<gene>
    <name evidence="3" type="ORF">BN938_2495</name>
</gene>
<dbReference type="PANTHER" id="PTHR30349">
    <property type="entry name" value="PHAGE INTEGRASE-RELATED"/>
    <property type="match status" value="1"/>
</dbReference>
<dbReference type="InterPro" id="IPR002104">
    <property type="entry name" value="Integrase_catalytic"/>
</dbReference>
<keyword evidence="4" id="KW-1185">Reference proteome</keyword>
<dbReference type="SUPFAM" id="SSF56349">
    <property type="entry name" value="DNA breaking-rejoining enzymes"/>
    <property type="match status" value="1"/>
</dbReference>
<dbReference type="InterPro" id="IPR011010">
    <property type="entry name" value="DNA_brk_join_enz"/>
</dbReference>
<dbReference type="HOGENOM" id="CLU_027562_33_0_10"/>
<evidence type="ECO:0000313" key="3">
    <source>
        <dbReference type="EMBL" id="CDN32565.1"/>
    </source>
</evidence>
<dbReference type="PANTHER" id="PTHR30349:SF82">
    <property type="entry name" value="INTEGRASE_RECOMBINASE YOEC-RELATED"/>
    <property type="match status" value="1"/>
</dbReference>
<dbReference type="Gene3D" id="1.10.443.10">
    <property type="entry name" value="Intergrase catalytic core"/>
    <property type="match status" value="1"/>
</dbReference>
<dbReference type="Proteomes" id="UP000027616">
    <property type="component" value="Chromosome I"/>
</dbReference>
<sequence length="196" mass="23004">MSREKGKLTTADYLPIAEFNRLVDGLHADKLYMWELYCRLSFCTALRASDVLTLTWEDILDREFLDKTERKTQKGRRITFNPSVQHKIKELYELQGEPNKKGSPFLNPKTKSAYSLEYINRLLKGFKVRYRLPIKAFSTHTFRKTFGRYVYESNGRSAESLILLNSIFRHSSIDITKVYIGLRQAEIDKVFNSIKF</sequence>
<accession>A0A060RAB2</accession>
<dbReference type="eggNOG" id="COG0582">
    <property type="taxonomic scope" value="Bacteria"/>
</dbReference>
<reference evidence="3 4" key="1">
    <citation type="journal article" date="2015" name="Genome Announc.">
        <title>Complete Genome Sequence of the Novel Leech Symbiont Mucinivorans hirudinis M3T.</title>
        <authorList>
            <person name="Nelson M.C."/>
            <person name="Bomar L."/>
            <person name="Graf J."/>
        </authorList>
    </citation>
    <scope>NUCLEOTIDE SEQUENCE [LARGE SCALE GENOMIC DNA]</scope>
    <source>
        <strain evidence="4">M3</strain>
    </source>
</reference>
<dbReference type="InterPro" id="IPR050090">
    <property type="entry name" value="Tyrosine_recombinase_XerCD"/>
</dbReference>
<dbReference type="InterPro" id="IPR013762">
    <property type="entry name" value="Integrase-like_cat_sf"/>
</dbReference>
<keyword evidence="1" id="KW-0233">DNA recombination</keyword>
<dbReference type="AlphaFoldDB" id="A0A060RAB2"/>